<keyword evidence="2" id="KW-1185">Reference proteome</keyword>
<evidence type="ECO:0000313" key="1">
    <source>
        <dbReference type="EMBL" id="KAJ1144458.1"/>
    </source>
</evidence>
<reference evidence="1" key="1">
    <citation type="journal article" date="2022" name="bioRxiv">
        <title>Sequencing and chromosome-scale assembly of the giantPleurodeles waltlgenome.</title>
        <authorList>
            <person name="Brown T."/>
            <person name="Elewa A."/>
            <person name="Iarovenko S."/>
            <person name="Subramanian E."/>
            <person name="Araus A.J."/>
            <person name="Petzold A."/>
            <person name="Susuki M."/>
            <person name="Suzuki K.-i.T."/>
            <person name="Hayashi T."/>
            <person name="Toyoda A."/>
            <person name="Oliveira C."/>
            <person name="Osipova E."/>
            <person name="Leigh N.D."/>
            <person name="Simon A."/>
            <person name="Yun M.H."/>
        </authorList>
    </citation>
    <scope>NUCLEOTIDE SEQUENCE</scope>
    <source>
        <strain evidence="1">20211129_DDA</strain>
        <tissue evidence="1">Liver</tissue>
    </source>
</reference>
<name>A0AAV7QWL4_PLEWA</name>
<comment type="caution">
    <text evidence="1">The sequence shown here is derived from an EMBL/GenBank/DDBJ whole genome shotgun (WGS) entry which is preliminary data.</text>
</comment>
<gene>
    <name evidence="1" type="ORF">NDU88_010756</name>
</gene>
<dbReference type="Proteomes" id="UP001066276">
    <property type="component" value="Chromosome 6"/>
</dbReference>
<proteinExistence type="predicted"/>
<evidence type="ECO:0000313" key="2">
    <source>
        <dbReference type="Proteomes" id="UP001066276"/>
    </source>
</evidence>
<protein>
    <submittedName>
        <fullName evidence="1">Uncharacterized protein</fullName>
    </submittedName>
</protein>
<sequence length="67" mass="7035">MTDWGPHAATGEGEVKALSGSRDELADFLEKTGVHAVEARRDHWLTSPTAGGAGCNEMGISLLLVTL</sequence>
<organism evidence="1 2">
    <name type="scientific">Pleurodeles waltl</name>
    <name type="common">Iberian ribbed newt</name>
    <dbReference type="NCBI Taxonomy" id="8319"/>
    <lineage>
        <taxon>Eukaryota</taxon>
        <taxon>Metazoa</taxon>
        <taxon>Chordata</taxon>
        <taxon>Craniata</taxon>
        <taxon>Vertebrata</taxon>
        <taxon>Euteleostomi</taxon>
        <taxon>Amphibia</taxon>
        <taxon>Batrachia</taxon>
        <taxon>Caudata</taxon>
        <taxon>Salamandroidea</taxon>
        <taxon>Salamandridae</taxon>
        <taxon>Pleurodelinae</taxon>
        <taxon>Pleurodeles</taxon>
    </lineage>
</organism>
<dbReference type="EMBL" id="JANPWB010000010">
    <property type="protein sequence ID" value="KAJ1144458.1"/>
    <property type="molecule type" value="Genomic_DNA"/>
</dbReference>
<dbReference type="AlphaFoldDB" id="A0AAV7QWL4"/>
<accession>A0AAV7QWL4</accession>